<accession>A0AAU8AX85</accession>
<dbReference type="EMBL" id="PP511417">
    <property type="protein sequence ID" value="XCD04049.1"/>
    <property type="molecule type" value="Genomic_DNA"/>
</dbReference>
<organism evidence="2">
    <name type="scientific">Dulem virus 162</name>
    <dbReference type="NCBI Taxonomy" id="3145639"/>
    <lineage>
        <taxon>Viruses</taxon>
        <taxon>Monodnaviria</taxon>
        <taxon>Sangervirae</taxon>
        <taxon>Phixviricota</taxon>
        <taxon>Malgrandaviricetes</taxon>
        <taxon>Petitvirales</taxon>
        <taxon>Microviridae</taxon>
        <taxon>Microvirus</taxon>
    </lineage>
</organism>
<reference evidence="2" key="1">
    <citation type="submission" date="2024-03" db="EMBL/GenBank/DDBJ databases">
        <title>Diverse circular DNA viruses in blood, oral, and fecal samples of captive lemurs.</title>
        <authorList>
            <person name="Paietta E.N."/>
            <person name="Kraberger S."/>
            <person name="Lund M.C."/>
            <person name="Custer J.M."/>
            <person name="Vargas K.M."/>
            <person name="Ehmke E.E."/>
            <person name="Yoder A.D."/>
            <person name="Varsani A."/>
        </authorList>
    </citation>
    <scope>NUCLEOTIDE SEQUENCE</scope>
    <source>
        <strain evidence="2">Duke_21_79</strain>
    </source>
</reference>
<evidence type="ECO:0000313" key="2">
    <source>
        <dbReference type="EMBL" id="XCD04049.1"/>
    </source>
</evidence>
<protein>
    <submittedName>
        <fullName evidence="2">Uncharacterized protein</fullName>
    </submittedName>
</protein>
<name>A0AAU8AX85_9VIRU</name>
<keyword evidence="1" id="KW-0812">Transmembrane</keyword>
<sequence length="41" mass="4655">MFEAIFRFCVKLFKIGFCVWILFPVALFLLIILGTILGFGG</sequence>
<feature type="transmembrane region" description="Helical" evidence="1">
    <location>
        <begin position="12"/>
        <end position="39"/>
    </location>
</feature>
<proteinExistence type="predicted"/>
<keyword evidence="1" id="KW-1133">Transmembrane helix</keyword>
<keyword evidence="1" id="KW-0472">Membrane</keyword>
<evidence type="ECO:0000256" key="1">
    <source>
        <dbReference type="SAM" id="Phobius"/>
    </source>
</evidence>